<keyword evidence="7" id="KW-0630">Potassium</keyword>
<dbReference type="PANTHER" id="PTHR11537">
    <property type="entry name" value="VOLTAGE-GATED POTASSIUM CHANNEL"/>
    <property type="match status" value="1"/>
</dbReference>
<feature type="transmembrane region" description="Helical" evidence="13">
    <location>
        <begin position="173"/>
        <end position="192"/>
    </location>
</feature>
<organism evidence="15 16">
    <name type="scientific">Coemansia pectinata</name>
    <dbReference type="NCBI Taxonomy" id="1052879"/>
    <lineage>
        <taxon>Eukaryota</taxon>
        <taxon>Fungi</taxon>
        <taxon>Fungi incertae sedis</taxon>
        <taxon>Zoopagomycota</taxon>
        <taxon>Kickxellomycotina</taxon>
        <taxon>Kickxellomycetes</taxon>
        <taxon>Kickxellales</taxon>
        <taxon>Kickxellaceae</taxon>
        <taxon>Coemansia</taxon>
    </lineage>
</organism>
<evidence type="ECO:0000259" key="14">
    <source>
        <dbReference type="Pfam" id="PF00520"/>
    </source>
</evidence>
<protein>
    <recommendedName>
        <fullName evidence="14">Ion transport domain-containing protein</fullName>
    </recommendedName>
</protein>
<comment type="caution">
    <text evidence="15">The sequence shown here is derived from an EMBL/GenBank/DDBJ whole genome shotgun (WGS) entry which is preliminary data.</text>
</comment>
<dbReference type="InterPro" id="IPR028325">
    <property type="entry name" value="VG_K_chnl"/>
</dbReference>
<name>A0A9W8GVT2_9FUNG</name>
<dbReference type="InterPro" id="IPR005821">
    <property type="entry name" value="Ion_trans_dom"/>
</dbReference>
<feature type="region of interest" description="Disordered" evidence="12">
    <location>
        <begin position="659"/>
        <end position="680"/>
    </location>
</feature>
<feature type="transmembrane region" description="Helical" evidence="13">
    <location>
        <begin position="204"/>
        <end position="227"/>
    </location>
</feature>
<dbReference type="GO" id="GO:0008076">
    <property type="term" value="C:voltage-gated potassium channel complex"/>
    <property type="evidence" value="ECO:0007669"/>
    <property type="project" value="InterPro"/>
</dbReference>
<evidence type="ECO:0000256" key="8">
    <source>
        <dbReference type="ARBA" id="ARBA00022989"/>
    </source>
</evidence>
<keyword evidence="4 13" id="KW-0812">Transmembrane</keyword>
<evidence type="ECO:0000256" key="4">
    <source>
        <dbReference type="ARBA" id="ARBA00022692"/>
    </source>
</evidence>
<evidence type="ECO:0000256" key="10">
    <source>
        <dbReference type="ARBA" id="ARBA00023136"/>
    </source>
</evidence>
<dbReference type="PANTHER" id="PTHR11537:SF254">
    <property type="entry name" value="POTASSIUM VOLTAGE-GATED CHANNEL PROTEIN SHAB"/>
    <property type="match status" value="1"/>
</dbReference>
<dbReference type="Gene3D" id="1.10.287.70">
    <property type="match status" value="1"/>
</dbReference>
<feature type="transmembrane region" description="Helical" evidence="13">
    <location>
        <begin position="386"/>
        <end position="408"/>
    </location>
</feature>
<feature type="compositionally biased region" description="Basic residues" evidence="12">
    <location>
        <begin position="449"/>
        <end position="464"/>
    </location>
</feature>
<keyword evidence="8 13" id="KW-1133">Transmembrane helix</keyword>
<evidence type="ECO:0000256" key="2">
    <source>
        <dbReference type="ARBA" id="ARBA00022448"/>
    </source>
</evidence>
<evidence type="ECO:0000256" key="13">
    <source>
        <dbReference type="SAM" id="Phobius"/>
    </source>
</evidence>
<dbReference type="Gene3D" id="1.20.120.350">
    <property type="entry name" value="Voltage-gated potassium channels. Chain C"/>
    <property type="match status" value="1"/>
</dbReference>
<dbReference type="GO" id="GO:0005249">
    <property type="term" value="F:voltage-gated potassium channel activity"/>
    <property type="evidence" value="ECO:0007669"/>
    <property type="project" value="InterPro"/>
</dbReference>
<dbReference type="Pfam" id="PF00520">
    <property type="entry name" value="Ion_trans"/>
    <property type="match status" value="1"/>
</dbReference>
<keyword evidence="16" id="KW-1185">Reference proteome</keyword>
<dbReference type="FunFam" id="1.10.287.70:FF:000097">
    <property type="entry name" value="Potassium voltage-gated channel subfamily G member 3"/>
    <property type="match status" value="1"/>
</dbReference>
<dbReference type="PRINTS" id="PR00169">
    <property type="entry name" value="KCHANNEL"/>
</dbReference>
<accession>A0A9W8GVT2</accession>
<sequence length="680" mass="75131">MTNTNPLHTPRFPIPVEHRSRSTAVAGASGLGHSALAIEPLSDAAAIELNMPGRAGPLRSLPTGLFANSGDLAEGTSSGATAGNRGEDVEKLTGDPATIKSTAAAAAAAAVVTPPAVDEERWYQEQIDYVRTQVEQMEHVDVQRGQEAKSIRSKWKRELFLLFEDPSSSPSAFIINVFVTFMIIFSAILTTIETIPQLRKGNSHMWFALELVIVAIFTLEFVLRFLGHTDTWRQAWSHAKSLVTIVDALAIFPFYIELVLHRDTSYEFRFTILRIFRLLRVFSAFKYSSLLQLSIEVMIVAIKRSADALLAFLLFVALTVVLSSTLMYFAERGTWNEDRQAFLTSDGEYSKFSSIPAAAYYSIVTLTTTGFGDMVPTTFFGKLVSFPMMLSGILLIALPSIIVGRNFTHVWEAARRFRVRQSPNIRTQRIGQSLIQEEVSDARSSARTTSRRSRRRHQKLRHRSGAQNADGKRRDDSVSSFESRSTRATTRSPREIAGGYTNVYSGTINTGDTDYARRPDPIDALARKDSFEMQELASTPQGLQELRPDGYAHVTGAVYDDAGEDARRVANNASSTDDDYDDETGPVGLALKRVQVQRKRGSKGKERDLGHAAGDTVRVQRVKWEALNAELVALRSVLGSNGQVLRAIANHLAVPNLPPPFSPRTTTTNVVPLPAIDDHQ</sequence>
<keyword evidence="11" id="KW-0407">Ion channel</keyword>
<reference evidence="15" key="1">
    <citation type="submission" date="2022-07" db="EMBL/GenBank/DDBJ databases">
        <title>Phylogenomic reconstructions and comparative analyses of Kickxellomycotina fungi.</title>
        <authorList>
            <person name="Reynolds N.K."/>
            <person name="Stajich J.E."/>
            <person name="Barry K."/>
            <person name="Grigoriev I.V."/>
            <person name="Crous P."/>
            <person name="Smith M.E."/>
        </authorList>
    </citation>
    <scope>NUCLEOTIDE SEQUENCE</scope>
    <source>
        <strain evidence="15">BCRC 34297</strain>
    </source>
</reference>
<feature type="compositionally biased region" description="Low complexity" evidence="12">
    <location>
        <begin position="479"/>
        <end position="491"/>
    </location>
</feature>
<feature type="domain" description="Ion transport" evidence="14">
    <location>
        <begin position="173"/>
        <end position="410"/>
    </location>
</feature>
<dbReference type="GO" id="GO:0001508">
    <property type="term" value="P:action potential"/>
    <property type="evidence" value="ECO:0007669"/>
    <property type="project" value="TreeGrafter"/>
</dbReference>
<comment type="subcellular location">
    <subcellularLocation>
        <location evidence="1">Membrane</location>
        <topology evidence="1">Multi-pass membrane protein</topology>
    </subcellularLocation>
</comment>
<keyword evidence="6" id="KW-0851">Voltage-gated channel</keyword>
<keyword evidence="3" id="KW-0633">Potassium transport</keyword>
<proteinExistence type="predicted"/>
<evidence type="ECO:0000313" key="15">
    <source>
        <dbReference type="EMBL" id="KAJ2754394.1"/>
    </source>
</evidence>
<dbReference type="EMBL" id="JANBUH010000119">
    <property type="protein sequence ID" value="KAJ2754394.1"/>
    <property type="molecule type" value="Genomic_DNA"/>
</dbReference>
<evidence type="ECO:0000256" key="1">
    <source>
        <dbReference type="ARBA" id="ARBA00004141"/>
    </source>
</evidence>
<gene>
    <name evidence="15" type="ORF">GGI19_002430</name>
</gene>
<dbReference type="OrthoDB" id="415460at2759"/>
<keyword evidence="2" id="KW-0813">Transport</keyword>
<feature type="transmembrane region" description="Helical" evidence="13">
    <location>
        <begin position="239"/>
        <end position="260"/>
    </location>
</feature>
<evidence type="ECO:0000256" key="5">
    <source>
        <dbReference type="ARBA" id="ARBA00022826"/>
    </source>
</evidence>
<dbReference type="InterPro" id="IPR027359">
    <property type="entry name" value="Volt_channel_dom_sf"/>
</dbReference>
<dbReference type="AlphaFoldDB" id="A0A9W8GVT2"/>
<evidence type="ECO:0000256" key="3">
    <source>
        <dbReference type="ARBA" id="ARBA00022538"/>
    </source>
</evidence>
<evidence type="ECO:0000256" key="6">
    <source>
        <dbReference type="ARBA" id="ARBA00022882"/>
    </source>
</evidence>
<feature type="transmembrane region" description="Helical" evidence="13">
    <location>
        <begin position="308"/>
        <end position="330"/>
    </location>
</feature>
<evidence type="ECO:0000256" key="11">
    <source>
        <dbReference type="ARBA" id="ARBA00023303"/>
    </source>
</evidence>
<feature type="region of interest" description="Disordered" evidence="12">
    <location>
        <begin position="436"/>
        <end position="519"/>
    </location>
</feature>
<evidence type="ECO:0000256" key="9">
    <source>
        <dbReference type="ARBA" id="ARBA00023065"/>
    </source>
</evidence>
<evidence type="ECO:0000256" key="12">
    <source>
        <dbReference type="SAM" id="MobiDB-lite"/>
    </source>
</evidence>
<keyword evidence="5" id="KW-0631">Potassium channel</keyword>
<dbReference type="SUPFAM" id="SSF81324">
    <property type="entry name" value="Voltage-gated potassium channels"/>
    <property type="match status" value="1"/>
</dbReference>
<evidence type="ECO:0000313" key="16">
    <source>
        <dbReference type="Proteomes" id="UP001140011"/>
    </source>
</evidence>
<dbReference type="Proteomes" id="UP001140011">
    <property type="component" value="Unassembled WGS sequence"/>
</dbReference>
<feature type="compositionally biased region" description="Polar residues" evidence="12">
    <location>
        <begin position="502"/>
        <end position="512"/>
    </location>
</feature>
<keyword evidence="10 13" id="KW-0472">Membrane</keyword>
<keyword evidence="9" id="KW-0406">Ion transport</keyword>
<evidence type="ECO:0000256" key="7">
    <source>
        <dbReference type="ARBA" id="ARBA00022958"/>
    </source>
</evidence>